<reference evidence="6" key="1">
    <citation type="submission" date="2022-11" db="EMBL/GenBank/DDBJ databases">
        <authorList>
            <person name="Morgan W.R."/>
            <person name="Tartar A."/>
        </authorList>
    </citation>
    <scope>NUCLEOTIDE SEQUENCE</scope>
    <source>
        <strain evidence="6">ARSEF 373</strain>
    </source>
</reference>
<evidence type="ECO:0000256" key="4">
    <source>
        <dbReference type="ARBA" id="ARBA00023180"/>
    </source>
</evidence>
<organism evidence="6 7">
    <name type="scientific">Lagenidium giganteum</name>
    <dbReference type="NCBI Taxonomy" id="4803"/>
    <lineage>
        <taxon>Eukaryota</taxon>
        <taxon>Sar</taxon>
        <taxon>Stramenopiles</taxon>
        <taxon>Oomycota</taxon>
        <taxon>Peronosporomycetes</taxon>
        <taxon>Pythiales</taxon>
        <taxon>Pythiaceae</taxon>
    </lineage>
</organism>
<dbReference type="EMBL" id="DAKRPA010000091">
    <property type="protein sequence ID" value="DAZ99053.1"/>
    <property type="molecule type" value="Genomic_DNA"/>
</dbReference>
<dbReference type="InterPro" id="IPR000034">
    <property type="entry name" value="Laminin_IV"/>
</dbReference>
<evidence type="ECO:0000256" key="3">
    <source>
        <dbReference type="ARBA" id="ARBA00023157"/>
    </source>
</evidence>
<dbReference type="Pfam" id="PF00052">
    <property type="entry name" value="Laminin_B"/>
    <property type="match status" value="1"/>
</dbReference>
<sequence length="328" mass="35945">MIPIARHLVYHVPAGQEAVIALKGFNLDGRPLQATITQLPLNGQVYQLSQVYSLYGYDPKKDTNPITTVPSAVTGSKNRVVFARPQFGGPPINCKFAEFRYTLTNGVDVSKEGIVFITTDEALMTSTFNVDTEGWTIGLNGKATTPTYQPVSRGNLLSYYIYATDAVIHRNDVGDDTTRWYFYAPPKFLGNQWAAYGGSLDFVLFSSEGSFDLANLNLGGTDNLVVLECATCAMNTGITLAMPLSYMFKFDGSVTQFRLPLDERMGWLKDPKNVLVAWAPPTMCEMVSVLSALSGIRILGDFTRGYETVALDSVTLRHGPGQPVACYP</sequence>
<gene>
    <name evidence="6" type="ORF">N0F65_010939</name>
</gene>
<dbReference type="AlphaFoldDB" id="A0AAV2Z0Y1"/>
<evidence type="ECO:0000313" key="7">
    <source>
        <dbReference type="Proteomes" id="UP001146120"/>
    </source>
</evidence>
<keyword evidence="7" id="KW-1185">Reference proteome</keyword>
<proteinExistence type="predicted"/>
<evidence type="ECO:0000256" key="1">
    <source>
        <dbReference type="ARBA" id="ARBA00022729"/>
    </source>
</evidence>
<evidence type="ECO:0000256" key="2">
    <source>
        <dbReference type="ARBA" id="ARBA00022737"/>
    </source>
</evidence>
<dbReference type="SMART" id="SM00281">
    <property type="entry name" value="LamB"/>
    <property type="match status" value="1"/>
</dbReference>
<reference evidence="6" key="2">
    <citation type="journal article" date="2023" name="Microbiol Resour">
        <title>Decontamination and Annotation of the Draft Genome Sequence of the Oomycete Lagenidium giganteum ARSEF 373.</title>
        <authorList>
            <person name="Morgan W.R."/>
            <person name="Tartar A."/>
        </authorList>
    </citation>
    <scope>NUCLEOTIDE SEQUENCE</scope>
    <source>
        <strain evidence="6">ARSEF 373</strain>
    </source>
</reference>
<protein>
    <recommendedName>
        <fullName evidence="5">Laminin IV type A domain-containing protein</fullName>
    </recommendedName>
</protein>
<dbReference type="PROSITE" id="PS51115">
    <property type="entry name" value="LAMININ_IVA"/>
    <property type="match status" value="1"/>
</dbReference>
<comment type="caution">
    <text evidence="6">The sequence shown here is derived from an EMBL/GenBank/DDBJ whole genome shotgun (WGS) entry which is preliminary data.</text>
</comment>
<accession>A0AAV2Z0Y1</accession>
<keyword evidence="3" id="KW-1015">Disulfide bond</keyword>
<keyword evidence="4" id="KW-0325">Glycoprotein</keyword>
<dbReference type="Proteomes" id="UP001146120">
    <property type="component" value="Unassembled WGS sequence"/>
</dbReference>
<name>A0AAV2Z0Y1_9STRA</name>
<evidence type="ECO:0000313" key="6">
    <source>
        <dbReference type="EMBL" id="DAZ99053.1"/>
    </source>
</evidence>
<feature type="domain" description="Laminin IV type A" evidence="5">
    <location>
        <begin position="130"/>
        <end position="328"/>
    </location>
</feature>
<evidence type="ECO:0000259" key="5">
    <source>
        <dbReference type="PROSITE" id="PS51115"/>
    </source>
</evidence>
<keyword evidence="1" id="KW-0732">Signal</keyword>
<keyword evidence="2" id="KW-0677">Repeat</keyword>